<name>E6VP90_RHOPX</name>
<protein>
    <submittedName>
        <fullName evidence="2">Metallophosphoesterase</fullName>
    </submittedName>
</protein>
<dbReference type="BioCyc" id="RPAL652103:RPDX1_RS09960-MONOMER"/>
<dbReference type="GO" id="GO:0110154">
    <property type="term" value="P:RNA decapping"/>
    <property type="evidence" value="ECO:0007669"/>
    <property type="project" value="TreeGrafter"/>
</dbReference>
<sequence>MSRWSGKTEQDIGSANFERWLPFLPDGLRIYAIGDVHGRADLMERLFRLIDDDLAKRPVVRSVCVFLGDYIDRGPKSRDVVDSLIRRSRERELVFLRGNHEAVAIKCLTDQAIFENWMRRLGGLETLVSYGIEPKKVLSESGVAELQSAFRESLPEAHRRFFNGLQSTFSCGNVFFAHAGVKPGVALSDQNERDLLWIRDEFLSTAVNFEKLIVHGHTPVQRIDVRSNRINIDTGAFVTGRLTCLVVDRQTLSMLATG</sequence>
<dbReference type="InterPro" id="IPR004843">
    <property type="entry name" value="Calcineurin-like_PHP"/>
</dbReference>
<dbReference type="OrthoDB" id="9807890at2"/>
<accession>E6VP90</accession>
<dbReference type="SUPFAM" id="SSF56300">
    <property type="entry name" value="Metallo-dependent phosphatases"/>
    <property type="match status" value="1"/>
</dbReference>
<evidence type="ECO:0000313" key="3">
    <source>
        <dbReference type="Proteomes" id="UP000001402"/>
    </source>
</evidence>
<dbReference type="STRING" id="652103.Rpdx1_2031"/>
<dbReference type="GO" id="GO:0005737">
    <property type="term" value="C:cytoplasm"/>
    <property type="evidence" value="ECO:0007669"/>
    <property type="project" value="TreeGrafter"/>
</dbReference>
<dbReference type="GO" id="GO:0008803">
    <property type="term" value="F:bis(5'-nucleosyl)-tetraphosphatase (symmetrical) activity"/>
    <property type="evidence" value="ECO:0007669"/>
    <property type="project" value="TreeGrafter"/>
</dbReference>
<organism evidence="2 3">
    <name type="scientific">Rhodopseudomonas palustris (strain DX-1)</name>
    <dbReference type="NCBI Taxonomy" id="652103"/>
    <lineage>
        <taxon>Bacteria</taxon>
        <taxon>Pseudomonadati</taxon>
        <taxon>Pseudomonadota</taxon>
        <taxon>Alphaproteobacteria</taxon>
        <taxon>Hyphomicrobiales</taxon>
        <taxon>Nitrobacteraceae</taxon>
        <taxon>Rhodopseudomonas</taxon>
    </lineage>
</organism>
<feature type="domain" description="Calcineurin-like phosphoesterase" evidence="1">
    <location>
        <begin position="28"/>
        <end position="221"/>
    </location>
</feature>
<dbReference type="HOGENOM" id="CLU_023125_4_1_5"/>
<dbReference type="Gene3D" id="3.60.21.10">
    <property type="match status" value="1"/>
</dbReference>
<evidence type="ECO:0000313" key="2">
    <source>
        <dbReference type="EMBL" id="ADU43639.1"/>
    </source>
</evidence>
<proteinExistence type="predicted"/>
<dbReference type="InterPro" id="IPR050126">
    <property type="entry name" value="Ap4A_hydrolase"/>
</dbReference>
<evidence type="ECO:0000259" key="1">
    <source>
        <dbReference type="Pfam" id="PF00149"/>
    </source>
</evidence>
<gene>
    <name evidence="2" type="ordered locus">Rpdx1_2031</name>
</gene>
<dbReference type="CDD" id="cd00144">
    <property type="entry name" value="MPP_PPP_family"/>
    <property type="match status" value="1"/>
</dbReference>
<dbReference type="PANTHER" id="PTHR42850:SF4">
    <property type="entry name" value="ZINC-DEPENDENT ENDOPOLYPHOSPHATASE"/>
    <property type="match status" value="1"/>
</dbReference>
<dbReference type="AlphaFoldDB" id="E6VP90"/>
<dbReference type="eggNOG" id="COG0639">
    <property type="taxonomic scope" value="Bacteria"/>
</dbReference>
<dbReference type="GO" id="GO:0016791">
    <property type="term" value="F:phosphatase activity"/>
    <property type="evidence" value="ECO:0007669"/>
    <property type="project" value="TreeGrafter"/>
</dbReference>
<reference evidence="2" key="1">
    <citation type="submission" date="2010-12" db="EMBL/GenBank/DDBJ databases">
        <title>Complete sequence of Rhodopseudomonas palustris DX-1.</title>
        <authorList>
            <consortium name="US DOE Joint Genome Institute"/>
            <person name="Lucas S."/>
            <person name="Copeland A."/>
            <person name="Lapidus A."/>
            <person name="Cheng J.-F."/>
            <person name="Goodwin L."/>
            <person name="Pitluck S."/>
            <person name="Misra M."/>
            <person name="Chertkov O."/>
            <person name="Detter J.C."/>
            <person name="Han C."/>
            <person name="Tapia R."/>
            <person name="Land M."/>
            <person name="Hauser L."/>
            <person name="Kyrpides N."/>
            <person name="Ivanova N."/>
            <person name="Ovchinnikova G."/>
            <person name="Logan B."/>
            <person name="Oda Y."/>
            <person name="Harwood C."/>
            <person name="Woyke T."/>
        </authorList>
    </citation>
    <scope>NUCLEOTIDE SEQUENCE [LARGE SCALE GENOMIC DNA]</scope>
    <source>
        <strain evidence="2">DX-1</strain>
    </source>
</reference>
<dbReference type="PANTHER" id="PTHR42850">
    <property type="entry name" value="METALLOPHOSPHOESTERASE"/>
    <property type="match status" value="1"/>
</dbReference>
<dbReference type="EMBL" id="CP002418">
    <property type="protein sequence ID" value="ADU43639.1"/>
    <property type="molecule type" value="Genomic_DNA"/>
</dbReference>
<dbReference type="Proteomes" id="UP000001402">
    <property type="component" value="Chromosome"/>
</dbReference>
<dbReference type="InterPro" id="IPR029052">
    <property type="entry name" value="Metallo-depent_PP-like"/>
</dbReference>
<dbReference type="Pfam" id="PF00149">
    <property type="entry name" value="Metallophos"/>
    <property type="match status" value="1"/>
</dbReference>
<dbReference type="KEGG" id="rpx:Rpdx1_2031"/>